<dbReference type="GO" id="GO:0005524">
    <property type="term" value="F:ATP binding"/>
    <property type="evidence" value="ECO:0007669"/>
    <property type="project" value="InterPro"/>
</dbReference>
<dbReference type="EMBL" id="KP115607">
    <property type="protein sequence ID" value="AJS10765.1"/>
    <property type="molecule type" value="Genomic_RNA"/>
</dbReference>
<protein>
    <submittedName>
        <fullName evidence="3">Triple gene block protein 1</fullName>
    </submittedName>
</protein>
<dbReference type="InterPro" id="IPR027417">
    <property type="entry name" value="P-loop_NTPase"/>
</dbReference>
<feature type="domain" description="(+)RNA virus helicase C-terminal" evidence="1">
    <location>
        <begin position="1"/>
        <end position="240"/>
    </location>
</feature>
<evidence type="ECO:0000313" key="2">
    <source>
        <dbReference type="EMBL" id="AJS10759.1"/>
    </source>
</evidence>
<dbReference type="Pfam" id="PF01443">
    <property type="entry name" value="Viral_helicase1"/>
    <property type="match status" value="1"/>
</dbReference>
<dbReference type="EMBL" id="KP115606">
    <property type="protein sequence ID" value="AJS10759.1"/>
    <property type="molecule type" value="Genomic_RNA"/>
</dbReference>
<evidence type="ECO:0000313" key="3">
    <source>
        <dbReference type="EMBL" id="AJS10765.1"/>
    </source>
</evidence>
<sequence length="240" mass="27139">MLNKLIMDVLLSKLRDSFSCVSSCNKPIVVNCVPGSGKSYFIRTLISGDSRFRAYTGGVPDFQNLTGRYLRKFEDSVDPQFINILDEYQAVDPVHYSKFAAIFGDPLQEIPKSIYPQASFVGNATKRFGKETVLYLSKLGVDITSEREDKLDIEYIFSGKLVGVVIAFEEEIIKLLSSHGCPYRRPQEVRGETFDRVTFVCTGRKATECERHLVYIALTRHRDQLKILTADVTNTARGLF</sequence>
<dbReference type="SUPFAM" id="SSF52540">
    <property type="entry name" value="P-loop containing nucleoside triphosphate hydrolases"/>
    <property type="match status" value="1"/>
</dbReference>
<dbReference type="InterPro" id="IPR027351">
    <property type="entry name" value="(+)RNA_virus_helicase_core_dom"/>
</dbReference>
<name>A0A0D3RLQ6_9VIRU</name>
<proteinExistence type="predicted"/>
<evidence type="ECO:0000259" key="1">
    <source>
        <dbReference type="PROSITE" id="PS51657"/>
    </source>
</evidence>
<accession>A0A0D3RLQ6</accession>
<organism evidence="3">
    <name type="scientific">Sweet potato chlorotic fleck virus</name>
    <dbReference type="NCBI Taxonomy" id="263004"/>
    <lineage>
        <taxon>Viruses</taxon>
        <taxon>Riboviria</taxon>
        <taxon>Orthornavirae</taxon>
        <taxon>Kitrinoviricota</taxon>
        <taxon>Alsuviricetes</taxon>
        <taxon>Tymovirales</taxon>
        <taxon>Betaflexiviridae</taxon>
        <taxon>Quinvirinae</taxon>
        <taxon>Carlavirus</taxon>
        <taxon>Carlavirus chloroipomoeae</taxon>
    </lineage>
</organism>
<reference evidence="3" key="1">
    <citation type="submission" date="2014-11" db="EMBL/GenBank/DDBJ databases">
        <title>Complete genome sequences of Sweet potato chlorotic fleck virus isolates from Korea.</title>
        <authorList>
            <person name="Kwak H.R."/>
            <person name="Kim M.K."/>
            <person name="Seo J.K."/>
            <person name="Kim J.S."/>
            <person name="Choi H.S."/>
        </authorList>
    </citation>
    <scope>NUCLEOTIDE SEQUENCE</scope>
    <source>
        <strain evidence="2">SC20</strain>
        <strain evidence="3">UN210</strain>
    </source>
</reference>
<dbReference type="PROSITE" id="PS51657">
    <property type="entry name" value="PSRV_HELICASE"/>
    <property type="match status" value="1"/>
</dbReference>